<dbReference type="KEGG" id="eml:EMELA_v1c07120"/>
<evidence type="ECO:0000256" key="4">
    <source>
        <dbReference type="ARBA" id="ARBA00022475"/>
    </source>
</evidence>
<reference evidence="10 11" key="1">
    <citation type="submission" date="2017-11" db="EMBL/GenBank/DDBJ databases">
        <title>Genome sequence of Entomoplasma melaleucae M1 (ATCC 49191).</title>
        <authorList>
            <person name="Lo W.-S."/>
            <person name="Gasparich G.E."/>
            <person name="Kuo C.-H."/>
        </authorList>
    </citation>
    <scope>NUCLEOTIDE SEQUENCE [LARGE SCALE GENOMIC DNA]</scope>
    <source>
        <strain evidence="10 11">M1</strain>
    </source>
</reference>
<dbReference type="STRING" id="1408435.GCA_000685885_00901"/>
<evidence type="ECO:0000259" key="9">
    <source>
        <dbReference type="PROSITE" id="PS50928"/>
    </source>
</evidence>
<dbReference type="NCBIfam" id="NF043074">
    <property type="entry name" value="MMSYN1_0196"/>
    <property type="match status" value="1"/>
</dbReference>
<dbReference type="Proteomes" id="UP000231896">
    <property type="component" value="Chromosome"/>
</dbReference>
<feature type="transmembrane region" description="Helical" evidence="8">
    <location>
        <begin position="104"/>
        <end position="129"/>
    </location>
</feature>
<dbReference type="EMBL" id="CP024964">
    <property type="protein sequence ID" value="ATZ18210.1"/>
    <property type="molecule type" value="Genomic_DNA"/>
</dbReference>
<dbReference type="OrthoDB" id="9807047at2"/>
<gene>
    <name evidence="10" type="primary">potB</name>
    <name evidence="10" type="ORF">EMELA_v1c07120</name>
</gene>
<dbReference type="GO" id="GO:0055085">
    <property type="term" value="P:transmembrane transport"/>
    <property type="evidence" value="ECO:0007669"/>
    <property type="project" value="InterPro"/>
</dbReference>
<feature type="domain" description="ABC transmembrane type-1" evidence="9">
    <location>
        <begin position="158"/>
        <end position="350"/>
    </location>
</feature>
<keyword evidence="5 8" id="KW-0812">Transmembrane</keyword>
<evidence type="ECO:0000256" key="1">
    <source>
        <dbReference type="ARBA" id="ARBA00004651"/>
    </source>
</evidence>
<evidence type="ECO:0000256" key="3">
    <source>
        <dbReference type="ARBA" id="ARBA00022448"/>
    </source>
</evidence>
<dbReference type="PROSITE" id="PS50928">
    <property type="entry name" value="ABC_TM1"/>
    <property type="match status" value="1"/>
</dbReference>
<dbReference type="PANTHER" id="PTHR42929">
    <property type="entry name" value="INNER MEMBRANE ABC TRANSPORTER PERMEASE PROTEIN YDCU-RELATED-RELATED"/>
    <property type="match status" value="1"/>
</dbReference>
<accession>A0A2K8NWJ7</accession>
<feature type="transmembrane region" description="Helical" evidence="8">
    <location>
        <begin position="329"/>
        <end position="353"/>
    </location>
</feature>
<proteinExistence type="inferred from homology"/>
<dbReference type="RefSeq" id="WP_156932125.1">
    <property type="nucleotide sequence ID" value="NZ_CP024964.1"/>
</dbReference>
<keyword evidence="3 8" id="KW-0813">Transport</keyword>
<protein>
    <submittedName>
        <fullName evidence="10">Spermidine/putrescine ABC transporter permease</fullName>
    </submittedName>
</protein>
<dbReference type="InterPro" id="IPR035906">
    <property type="entry name" value="MetI-like_sf"/>
</dbReference>
<keyword evidence="6 8" id="KW-1133">Transmembrane helix</keyword>
<dbReference type="Pfam" id="PF00528">
    <property type="entry name" value="BPD_transp_1"/>
    <property type="match status" value="1"/>
</dbReference>
<dbReference type="AlphaFoldDB" id="A0A2K8NWJ7"/>
<feature type="transmembrane region" description="Helical" evidence="8">
    <location>
        <begin position="162"/>
        <end position="183"/>
    </location>
</feature>
<comment type="subcellular location">
    <subcellularLocation>
        <location evidence="1 8">Cell membrane</location>
        <topology evidence="1 8">Multi-pass membrane protein</topology>
    </subcellularLocation>
</comment>
<name>A0A2K8NWJ7_9MOLU</name>
<feature type="transmembrane region" description="Helical" evidence="8">
    <location>
        <begin position="286"/>
        <end position="307"/>
    </location>
</feature>
<dbReference type="InterPro" id="IPR000515">
    <property type="entry name" value="MetI-like"/>
</dbReference>
<dbReference type="PANTHER" id="PTHR42929:SF1">
    <property type="entry name" value="INNER MEMBRANE ABC TRANSPORTER PERMEASE PROTEIN YDCU-RELATED"/>
    <property type="match status" value="1"/>
</dbReference>
<dbReference type="InterPro" id="IPR050024">
    <property type="entry name" value="MMSYN1_0196-like"/>
</dbReference>
<evidence type="ECO:0000313" key="10">
    <source>
        <dbReference type="EMBL" id="ATZ18210.1"/>
    </source>
</evidence>
<sequence>MKNLSNNWSKSVRTNEWNKVHLWNPSKIIIEETQTSETKSIFKKVIKTKPKKPEGFNQKQLETAIDNEIARENKLKVRQRIKEINKTLGKTKLYNFSKGKAWPILLPFFVVMICLVIIPIISIIVYSVFKPSGDMKMFEFSLKNFIRIFTAGGIMRTIGLTIAYAFLAALMCILFGYPIALIMSEMRSKILAKNMWLLVTMPMWISMLLKVLGLRSLFLILEPSALGTQLAIIIGMTYMFLPFAITPIYDSLESRRIDIEEAAMDLGCSKFRTFWTVTFRSSMPGVITALTLVLLQAATSLVVVQYMGDGKITLITSIIESYFFKGSDFGFGAAISVILAIFVFLLMVVSKFISNKFEKKGAKKWKDSSAQLTLL</sequence>
<feature type="transmembrane region" description="Helical" evidence="8">
    <location>
        <begin position="230"/>
        <end position="249"/>
    </location>
</feature>
<dbReference type="CDD" id="cd06261">
    <property type="entry name" value="TM_PBP2"/>
    <property type="match status" value="1"/>
</dbReference>
<keyword evidence="4" id="KW-1003">Cell membrane</keyword>
<organism evidence="10 11">
    <name type="scientific">Mesoplasma melaleucae</name>
    <dbReference type="NCBI Taxonomy" id="81459"/>
    <lineage>
        <taxon>Bacteria</taxon>
        <taxon>Bacillati</taxon>
        <taxon>Mycoplasmatota</taxon>
        <taxon>Mollicutes</taxon>
        <taxon>Entomoplasmatales</taxon>
        <taxon>Entomoplasmataceae</taxon>
        <taxon>Mesoplasma</taxon>
    </lineage>
</organism>
<evidence type="ECO:0000256" key="5">
    <source>
        <dbReference type="ARBA" id="ARBA00022692"/>
    </source>
</evidence>
<comment type="similarity">
    <text evidence="2">Belongs to the binding-protein-dependent transport system permease family. CysTW subfamily.</text>
</comment>
<dbReference type="SUPFAM" id="SSF161098">
    <property type="entry name" value="MetI-like"/>
    <property type="match status" value="1"/>
</dbReference>
<feature type="transmembrane region" description="Helical" evidence="8">
    <location>
        <begin position="195"/>
        <end position="218"/>
    </location>
</feature>
<evidence type="ECO:0000256" key="6">
    <source>
        <dbReference type="ARBA" id="ARBA00022989"/>
    </source>
</evidence>
<dbReference type="Gene3D" id="1.10.3720.10">
    <property type="entry name" value="MetI-like"/>
    <property type="match status" value="1"/>
</dbReference>
<evidence type="ECO:0000256" key="8">
    <source>
        <dbReference type="RuleBase" id="RU363032"/>
    </source>
</evidence>
<dbReference type="GO" id="GO:0005886">
    <property type="term" value="C:plasma membrane"/>
    <property type="evidence" value="ECO:0007669"/>
    <property type="project" value="UniProtKB-SubCell"/>
</dbReference>
<keyword evidence="11" id="KW-1185">Reference proteome</keyword>
<keyword evidence="7 8" id="KW-0472">Membrane</keyword>
<evidence type="ECO:0000313" key="11">
    <source>
        <dbReference type="Proteomes" id="UP000231896"/>
    </source>
</evidence>
<evidence type="ECO:0000256" key="2">
    <source>
        <dbReference type="ARBA" id="ARBA00007069"/>
    </source>
</evidence>
<evidence type="ECO:0000256" key="7">
    <source>
        <dbReference type="ARBA" id="ARBA00023136"/>
    </source>
</evidence>